<dbReference type="PROSITE" id="PS51257">
    <property type="entry name" value="PROKAR_LIPOPROTEIN"/>
    <property type="match status" value="1"/>
</dbReference>
<dbReference type="Pfam" id="PF00397">
    <property type="entry name" value="WW"/>
    <property type="match status" value="1"/>
</dbReference>
<feature type="compositionally biased region" description="Low complexity" evidence="4">
    <location>
        <begin position="441"/>
        <end position="456"/>
    </location>
</feature>
<feature type="domain" description="WW" evidence="5">
    <location>
        <begin position="402"/>
        <end position="429"/>
    </location>
</feature>
<dbReference type="PROSITE" id="PS50020">
    <property type="entry name" value="WW_DOMAIN_2"/>
    <property type="match status" value="1"/>
</dbReference>
<feature type="compositionally biased region" description="Basic residues" evidence="4">
    <location>
        <begin position="51"/>
        <end position="60"/>
    </location>
</feature>
<feature type="compositionally biased region" description="Basic and acidic residues" evidence="4">
    <location>
        <begin position="1"/>
        <end position="13"/>
    </location>
</feature>
<reference evidence="7 8" key="1">
    <citation type="submission" date="2024-02" db="EMBL/GenBank/DDBJ databases">
        <authorList>
            <person name="Vignale AGUSTIN F."/>
            <person name="Sosa J E."/>
            <person name="Modenutti C."/>
        </authorList>
    </citation>
    <scope>NUCLEOTIDE SEQUENCE [LARGE SCALE GENOMIC DNA]</scope>
</reference>
<dbReference type="EMBL" id="CAUOFW020002303">
    <property type="protein sequence ID" value="CAK9152876.1"/>
    <property type="molecule type" value="Genomic_DNA"/>
</dbReference>
<dbReference type="InterPro" id="IPR000504">
    <property type="entry name" value="RRM_dom"/>
</dbReference>
<evidence type="ECO:0000259" key="5">
    <source>
        <dbReference type="PROSITE" id="PS50020"/>
    </source>
</evidence>
<dbReference type="InterPro" id="IPR001202">
    <property type="entry name" value="WW_dom"/>
</dbReference>
<dbReference type="Proteomes" id="UP001642360">
    <property type="component" value="Unassembled WGS sequence"/>
</dbReference>
<evidence type="ECO:0000313" key="7">
    <source>
        <dbReference type="EMBL" id="CAK9152876.1"/>
    </source>
</evidence>
<dbReference type="SUPFAM" id="SSF51045">
    <property type="entry name" value="WW domain"/>
    <property type="match status" value="1"/>
</dbReference>
<dbReference type="InterPro" id="IPR036020">
    <property type="entry name" value="WW_dom_sf"/>
</dbReference>
<keyword evidence="8" id="KW-1185">Reference proteome</keyword>
<dbReference type="AlphaFoldDB" id="A0ABC8S9Q2"/>
<dbReference type="CDD" id="cd00201">
    <property type="entry name" value="WW"/>
    <property type="match status" value="1"/>
</dbReference>
<keyword evidence="1" id="KW-0677">Repeat</keyword>
<evidence type="ECO:0000256" key="2">
    <source>
        <dbReference type="ARBA" id="ARBA00022884"/>
    </source>
</evidence>
<feature type="compositionally biased region" description="Basic and acidic residues" evidence="4">
    <location>
        <begin position="61"/>
        <end position="73"/>
    </location>
</feature>
<feature type="domain" description="RRM" evidence="6">
    <location>
        <begin position="123"/>
        <end position="204"/>
    </location>
</feature>
<dbReference type="Gene3D" id="3.30.70.330">
    <property type="match status" value="2"/>
</dbReference>
<evidence type="ECO:0000256" key="1">
    <source>
        <dbReference type="ARBA" id="ARBA00022737"/>
    </source>
</evidence>
<organism evidence="7 8">
    <name type="scientific">Ilex paraguariensis</name>
    <name type="common">yerba mate</name>
    <dbReference type="NCBI Taxonomy" id="185542"/>
    <lineage>
        <taxon>Eukaryota</taxon>
        <taxon>Viridiplantae</taxon>
        <taxon>Streptophyta</taxon>
        <taxon>Embryophyta</taxon>
        <taxon>Tracheophyta</taxon>
        <taxon>Spermatophyta</taxon>
        <taxon>Magnoliopsida</taxon>
        <taxon>eudicotyledons</taxon>
        <taxon>Gunneridae</taxon>
        <taxon>Pentapetalae</taxon>
        <taxon>asterids</taxon>
        <taxon>campanulids</taxon>
        <taxon>Aquifoliales</taxon>
        <taxon>Aquifoliaceae</taxon>
        <taxon>Ilex</taxon>
    </lineage>
</organism>
<comment type="caution">
    <text evidence="7">The sequence shown here is derived from an EMBL/GenBank/DDBJ whole genome shotgun (WGS) entry which is preliminary data.</text>
</comment>
<dbReference type="SMART" id="SM00360">
    <property type="entry name" value="RRM"/>
    <property type="match status" value="2"/>
</dbReference>
<dbReference type="Gene3D" id="2.20.70.10">
    <property type="match status" value="1"/>
</dbReference>
<dbReference type="Pfam" id="PF00076">
    <property type="entry name" value="RRM_1"/>
    <property type="match status" value="2"/>
</dbReference>
<evidence type="ECO:0000313" key="8">
    <source>
        <dbReference type="Proteomes" id="UP001642360"/>
    </source>
</evidence>
<proteinExistence type="predicted"/>
<protein>
    <recommendedName>
        <fullName evidence="9">Flowering time control protein FCA</fullName>
    </recommendedName>
</protein>
<feature type="region of interest" description="Disordered" evidence="4">
    <location>
        <begin position="1"/>
        <end position="107"/>
    </location>
</feature>
<dbReference type="InterPro" id="IPR035979">
    <property type="entry name" value="RBD_domain_sf"/>
</dbReference>
<gene>
    <name evidence="7" type="ORF">ILEXP_LOCUS21107</name>
</gene>
<evidence type="ECO:0000256" key="3">
    <source>
        <dbReference type="PROSITE-ProRule" id="PRU00176"/>
    </source>
</evidence>
<evidence type="ECO:0000256" key="4">
    <source>
        <dbReference type="SAM" id="MobiDB-lite"/>
    </source>
</evidence>
<dbReference type="SUPFAM" id="SSF54928">
    <property type="entry name" value="RNA-binding domain, RBD"/>
    <property type="match status" value="2"/>
</dbReference>
<dbReference type="PROSITE" id="PS01159">
    <property type="entry name" value="WW_DOMAIN_1"/>
    <property type="match status" value="1"/>
</dbReference>
<dbReference type="PROSITE" id="PS50102">
    <property type="entry name" value="RRM"/>
    <property type="match status" value="2"/>
</dbReference>
<dbReference type="GO" id="GO:0003723">
    <property type="term" value="F:RNA binding"/>
    <property type="evidence" value="ECO:0007669"/>
    <property type="project" value="UniProtKB-UniRule"/>
</dbReference>
<feature type="compositionally biased region" description="Polar residues" evidence="4">
    <location>
        <begin position="14"/>
        <end position="25"/>
    </location>
</feature>
<dbReference type="InterPro" id="IPR012677">
    <property type="entry name" value="Nucleotide-bd_a/b_plait_sf"/>
</dbReference>
<keyword evidence="2 3" id="KW-0694">RNA-binding</keyword>
<evidence type="ECO:0000259" key="6">
    <source>
        <dbReference type="PROSITE" id="PS50102"/>
    </source>
</evidence>
<accession>A0ABC8S9Q2</accession>
<dbReference type="SMART" id="SM00456">
    <property type="entry name" value="WW"/>
    <property type="match status" value="1"/>
</dbReference>
<feature type="compositionally biased region" description="Low complexity" evidence="4">
    <location>
        <begin position="470"/>
        <end position="484"/>
    </location>
</feature>
<name>A0ABC8S9Q2_9AQUA</name>
<feature type="region of interest" description="Disordered" evidence="4">
    <location>
        <begin position="441"/>
        <end position="491"/>
    </location>
</feature>
<sequence>MDRPRDRYGDYAESHNNSHSATSCWSEDRPTHYDRNFEDHRSNFPGDGNNHHHRHNHHHHSNDPHHHSSDPHHHSSNNTPNDSIGGGGECGTSHSFPLSGRKRQFSHTGLGTSPDFIDRGGFVKLYVGAVPRTVTEEDIRSVFGEHGDIIEVILLKDKRTGQQQECCFVKYATLDAADRAIGALNSQYTFPWGMMPIKVKYADGERERLGICQSSSGTGNIGAHVYKLYVGCLNKQASRREVEEMFSPYGLVEDVYIVRDEWKQNRGCAFVQFSHRDMAVAAINALHGTFMMEGCDQPLIVRFADPKKPRAGESRGHSKFGAPGFGPCLQDSIVRSAASHSDPEAGQTLHNDLHPPSPKQSPRIRSKPHIVSSNFTASEQVLPSGPPVAISAQTADLPDCDWSEHICPDGYNYYYNCVTCESRWEKPEEYALHEQLLQKQQQQHPCQHLHSLPHQQDLPTPHVSEMQPVQSQAHLSHQQLQQHSYSTPEHDRMHLQATTSSVIPPACV</sequence>
<feature type="compositionally biased region" description="Basic and acidic residues" evidence="4">
    <location>
        <begin position="26"/>
        <end position="42"/>
    </location>
</feature>
<evidence type="ECO:0008006" key="9">
    <source>
        <dbReference type="Google" id="ProtNLM"/>
    </source>
</evidence>
<feature type="domain" description="RRM" evidence="6">
    <location>
        <begin position="226"/>
        <end position="306"/>
    </location>
</feature>
<dbReference type="PANTHER" id="PTHR24012">
    <property type="entry name" value="RNA BINDING PROTEIN"/>
    <property type="match status" value="1"/>
</dbReference>
<feature type="region of interest" description="Disordered" evidence="4">
    <location>
        <begin position="336"/>
        <end position="365"/>
    </location>
</feature>